<dbReference type="PANTHER" id="PTHR13463:SF3">
    <property type="entry name" value="PROTEIN C10"/>
    <property type="match status" value="1"/>
</dbReference>
<evidence type="ECO:0000313" key="5">
    <source>
        <dbReference type="EMBL" id="CAL1545419.1"/>
    </source>
</evidence>
<evidence type="ECO:0000256" key="1">
    <source>
        <dbReference type="ARBA" id="ARBA00004496"/>
    </source>
</evidence>
<evidence type="ECO:0000256" key="2">
    <source>
        <dbReference type="ARBA" id="ARBA00007083"/>
    </source>
</evidence>
<name>A0AAV2IFF6_LYMST</name>
<dbReference type="InterPro" id="IPR026317">
    <property type="entry name" value="P_C10"/>
</dbReference>
<comment type="similarity">
    <text evidence="2">Belongs to the UPF0456 family.</text>
</comment>
<dbReference type="GO" id="GO:0005737">
    <property type="term" value="C:cytoplasm"/>
    <property type="evidence" value="ECO:0007669"/>
    <property type="project" value="UniProtKB-SubCell"/>
</dbReference>
<dbReference type="EMBL" id="CAXITT010000707">
    <property type="protein sequence ID" value="CAL1545419.1"/>
    <property type="molecule type" value="Genomic_DNA"/>
</dbReference>
<dbReference type="PANTHER" id="PTHR13463">
    <property type="entry name" value="PROTEIN C10"/>
    <property type="match status" value="1"/>
</dbReference>
<accession>A0AAV2IFF6</accession>
<dbReference type="GO" id="GO:0009791">
    <property type="term" value="P:post-embryonic development"/>
    <property type="evidence" value="ECO:0007669"/>
    <property type="project" value="TreeGrafter"/>
</dbReference>
<organism evidence="5 6">
    <name type="scientific">Lymnaea stagnalis</name>
    <name type="common">Great pond snail</name>
    <name type="synonym">Helix stagnalis</name>
    <dbReference type="NCBI Taxonomy" id="6523"/>
    <lineage>
        <taxon>Eukaryota</taxon>
        <taxon>Metazoa</taxon>
        <taxon>Spiralia</taxon>
        <taxon>Lophotrochozoa</taxon>
        <taxon>Mollusca</taxon>
        <taxon>Gastropoda</taxon>
        <taxon>Heterobranchia</taxon>
        <taxon>Euthyneura</taxon>
        <taxon>Panpulmonata</taxon>
        <taxon>Hygrophila</taxon>
        <taxon>Lymnaeoidea</taxon>
        <taxon>Lymnaeidae</taxon>
        <taxon>Lymnaea</taxon>
    </lineage>
</organism>
<dbReference type="Pfam" id="PF14974">
    <property type="entry name" value="P_C10"/>
    <property type="match status" value="1"/>
</dbReference>
<reference evidence="5 6" key="1">
    <citation type="submission" date="2024-04" db="EMBL/GenBank/DDBJ databases">
        <authorList>
            <consortium name="Genoscope - CEA"/>
            <person name="William W."/>
        </authorList>
    </citation>
    <scope>NUCLEOTIDE SEQUENCE [LARGE SCALE GENOMIC DNA]</scope>
</reference>
<keyword evidence="4" id="KW-0963">Cytoplasm</keyword>
<keyword evidence="6" id="KW-1185">Reference proteome</keyword>
<comment type="subcellular location">
    <subcellularLocation>
        <location evidence="1">Cytoplasm</location>
    </subcellularLocation>
</comment>
<evidence type="ECO:0000313" key="6">
    <source>
        <dbReference type="Proteomes" id="UP001497497"/>
    </source>
</evidence>
<dbReference type="Proteomes" id="UP001497497">
    <property type="component" value="Unassembled WGS sequence"/>
</dbReference>
<proteinExistence type="inferred from homology"/>
<dbReference type="AlphaFoldDB" id="A0AAV2IFF6"/>
<sequence>MLIMALGKSQFSLNDCKAALREILDTFNLPDNAAKLEEARIAAGNDMLKSMQSVFPAATQMQMQVIQRFGFLPDGEGCLVQFTKAVRVYEEQDQDVRQLNNQLRHFLIPPVNVPHPVAPIVNQNGGS</sequence>
<evidence type="ECO:0000256" key="4">
    <source>
        <dbReference type="ARBA" id="ARBA00022490"/>
    </source>
</evidence>
<comment type="caution">
    <text evidence="5">The sequence shown here is derived from an EMBL/GenBank/DDBJ whole genome shotgun (WGS) entry which is preliminary data.</text>
</comment>
<protein>
    <recommendedName>
        <fullName evidence="3">Protein C10</fullName>
    </recommendedName>
</protein>
<gene>
    <name evidence="5" type="ORF">GSLYS_00018902001</name>
</gene>
<evidence type="ECO:0000256" key="3">
    <source>
        <dbReference type="ARBA" id="ARBA00020502"/>
    </source>
</evidence>